<organism evidence="1 2">
    <name type="scientific">Aphis craccivora</name>
    <name type="common">Cowpea aphid</name>
    <dbReference type="NCBI Taxonomy" id="307492"/>
    <lineage>
        <taxon>Eukaryota</taxon>
        <taxon>Metazoa</taxon>
        <taxon>Ecdysozoa</taxon>
        <taxon>Arthropoda</taxon>
        <taxon>Hexapoda</taxon>
        <taxon>Insecta</taxon>
        <taxon>Pterygota</taxon>
        <taxon>Neoptera</taxon>
        <taxon>Paraneoptera</taxon>
        <taxon>Hemiptera</taxon>
        <taxon>Sternorrhyncha</taxon>
        <taxon>Aphidomorpha</taxon>
        <taxon>Aphidoidea</taxon>
        <taxon>Aphididae</taxon>
        <taxon>Aphidini</taxon>
        <taxon>Aphis</taxon>
        <taxon>Aphis</taxon>
    </lineage>
</organism>
<feature type="non-terminal residue" evidence="1">
    <location>
        <position position="117"/>
    </location>
</feature>
<keyword evidence="2" id="KW-1185">Reference proteome</keyword>
<accession>A0A6G0VGQ2</accession>
<evidence type="ECO:0000313" key="1">
    <source>
        <dbReference type="EMBL" id="KAF0682179.1"/>
    </source>
</evidence>
<proteinExistence type="predicted"/>
<dbReference type="EMBL" id="VUJU01017733">
    <property type="protein sequence ID" value="KAF0682179.1"/>
    <property type="molecule type" value="Genomic_DNA"/>
</dbReference>
<name>A0A6G0VGQ2_APHCR</name>
<gene>
    <name evidence="1" type="ORF">FWK35_00038754</name>
</gene>
<protein>
    <submittedName>
        <fullName evidence="1">KRAB-A domain-containing protein 2-like</fullName>
    </submittedName>
</protein>
<reference evidence="1 2" key="1">
    <citation type="submission" date="2019-08" db="EMBL/GenBank/DDBJ databases">
        <title>Whole genome of Aphis craccivora.</title>
        <authorList>
            <person name="Voronova N.V."/>
            <person name="Shulinski R.S."/>
            <person name="Bandarenka Y.V."/>
            <person name="Zhorov D.G."/>
            <person name="Warner D."/>
        </authorList>
    </citation>
    <scope>NUCLEOTIDE SEQUENCE [LARGE SCALE GENOMIC DNA]</scope>
    <source>
        <strain evidence="1">180601</strain>
        <tissue evidence="1">Whole Body</tissue>
    </source>
</reference>
<dbReference type="OrthoDB" id="6576283at2759"/>
<comment type="caution">
    <text evidence="1">The sequence shown here is derived from an EMBL/GenBank/DDBJ whole genome shotgun (WGS) entry which is preliminary data.</text>
</comment>
<dbReference type="AlphaFoldDB" id="A0A6G0VGQ2"/>
<sequence length="117" mass="13618">MSDTETEMSTQERFFKKLMESAKEKKDNHYNIITRDAYDLLLKEVEDAITATKKTSTQYRRMKRFNVLEVGGTKKLVTRGDPVKYYLPIEDIFDVIDLSHVTVGHGGRDRLKVETSR</sequence>
<evidence type="ECO:0000313" key="2">
    <source>
        <dbReference type="Proteomes" id="UP000478052"/>
    </source>
</evidence>
<dbReference type="Proteomes" id="UP000478052">
    <property type="component" value="Unassembled WGS sequence"/>
</dbReference>